<dbReference type="PATRIC" id="fig|1300349.4.peg.2281"/>
<sequence length="285" mass="29535">MRLAMSNIAWSADERLEAYAILAEAGITSLEIAPGIFFHAADDPFVPDEASAHEALCEAADAGLSPVSMQSLLFGVTGAALFGGAEARNLFQRGMTRAITLAGRFGIPNLVFGSPAQRRVPAGMAMADALAEAAAVFRRLGDVAAAAGTRITIEANPAAYGTNFLTTLDEAEAFVALVDHPAIALILDLGAMHMNGSFASVPTRLPGLAPRLNHVHVSEPDLAPAPADAGALVPVLRALRASGYAKAVSIEMKRPAQGLADVRRAVARLVEADKAAHQAEGAIRA</sequence>
<protein>
    <submittedName>
        <fullName evidence="2">Xylose isomerase domain-containing protein</fullName>
    </submittedName>
</protein>
<evidence type="ECO:0000259" key="1">
    <source>
        <dbReference type="Pfam" id="PF01261"/>
    </source>
</evidence>
<dbReference type="GO" id="GO:0016853">
    <property type="term" value="F:isomerase activity"/>
    <property type="evidence" value="ECO:0007669"/>
    <property type="project" value="UniProtKB-KW"/>
</dbReference>
<dbReference type="Gene3D" id="3.20.20.150">
    <property type="entry name" value="Divalent-metal-dependent TIM barrel enzymes"/>
    <property type="match status" value="1"/>
</dbReference>
<dbReference type="PANTHER" id="PTHR12110:SF21">
    <property type="entry name" value="XYLOSE ISOMERASE-LIKE TIM BARREL DOMAIN-CONTAINING PROTEIN"/>
    <property type="match status" value="1"/>
</dbReference>
<accession>A0A1A7BGJ9</accession>
<gene>
    <name evidence="2" type="ORF">I603_2292</name>
</gene>
<comment type="caution">
    <text evidence="2">The sequence shown here is derived from an EMBL/GenBank/DDBJ whole genome shotgun (WGS) entry which is preliminary data.</text>
</comment>
<dbReference type="PANTHER" id="PTHR12110">
    <property type="entry name" value="HYDROXYPYRUVATE ISOMERASE"/>
    <property type="match status" value="1"/>
</dbReference>
<dbReference type="SUPFAM" id="SSF51658">
    <property type="entry name" value="Xylose isomerase-like"/>
    <property type="match status" value="1"/>
</dbReference>
<dbReference type="AlphaFoldDB" id="A0A1A7BGJ9"/>
<name>A0A1A7BGJ9_9SPHN</name>
<evidence type="ECO:0000313" key="2">
    <source>
        <dbReference type="EMBL" id="OBV10330.1"/>
    </source>
</evidence>
<dbReference type="InterPro" id="IPR036237">
    <property type="entry name" value="Xyl_isomerase-like_sf"/>
</dbReference>
<keyword evidence="3" id="KW-1185">Reference proteome</keyword>
<proteinExistence type="predicted"/>
<evidence type="ECO:0000313" key="3">
    <source>
        <dbReference type="Proteomes" id="UP000092484"/>
    </source>
</evidence>
<dbReference type="EMBL" id="LZYB01000006">
    <property type="protein sequence ID" value="OBV10330.1"/>
    <property type="molecule type" value="Genomic_DNA"/>
</dbReference>
<dbReference type="Pfam" id="PF01261">
    <property type="entry name" value="AP_endonuc_2"/>
    <property type="match status" value="1"/>
</dbReference>
<dbReference type="Proteomes" id="UP000092484">
    <property type="component" value="Unassembled WGS sequence"/>
</dbReference>
<dbReference type="InterPro" id="IPR050312">
    <property type="entry name" value="IolE/XylAMocC-like"/>
</dbReference>
<feature type="domain" description="Xylose isomerase-like TIM barrel" evidence="1">
    <location>
        <begin position="21"/>
        <end position="264"/>
    </location>
</feature>
<organism evidence="2 3">
    <name type="scientific">Erythrobacter dokdonensis DSW-74</name>
    <dbReference type="NCBI Taxonomy" id="1300349"/>
    <lineage>
        <taxon>Bacteria</taxon>
        <taxon>Pseudomonadati</taxon>
        <taxon>Pseudomonadota</taxon>
        <taxon>Alphaproteobacteria</taxon>
        <taxon>Sphingomonadales</taxon>
        <taxon>Erythrobacteraceae</taxon>
        <taxon>Erythrobacter/Porphyrobacter group</taxon>
        <taxon>Erythrobacter</taxon>
    </lineage>
</organism>
<dbReference type="InterPro" id="IPR013022">
    <property type="entry name" value="Xyl_isomerase-like_TIM-brl"/>
</dbReference>
<keyword evidence="2" id="KW-0413">Isomerase</keyword>
<dbReference type="STRING" id="1300349.I603_2292"/>
<reference evidence="2 3" key="1">
    <citation type="submission" date="2016-06" db="EMBL/GenBank/DDBJ databases">
        <title>Genome sequence of Porphyrobacter dokdonensis DSW-74.</title>
        <authorList>
            <person name="Kim J.F."/>
            <person name="Song J.Y."/>
        </authorList>
    </citation>
    <scope>NUCLEOTIDE SEQUENCE [LARGE SCALE GENOMIC DNA]</scope>
    <source>
        <strain evidence="2 3">DSW-74</strain>
    </source>
</reference>